<dbReference type="Proteomes" id="UP001168528">
    <property type="component" value="Unassembled WGS sequence"/>
</dbReference>
<evidence type="ECO:0000313" key="3">
    <source>
        <dbReference type="Proteomes" id="UP001168528"/>
    </source>
</evidence>
<dbReference type="InterPro" id="IPR000601">
    <property type="entry name" value="PKD_dom"/>
</dbReference>
<dbReference type="Gene3D" id="2.60.40.10">
    <property type="entry name" value="Immunoglobulins"/>
    <property type="match status" value="3"/>
</dbReference>
<dbReference type="RefSeq" id="WP_302038561.1">
    <property type="nucleotide sequence ID" value="NZ_JAUKPO010000008.1"/>
</dbReference>
<organism evidence="2 3">
    <name type="scientific">Rhodocytophaga aerolata</name>
    <dbReference type="NCBI Taxonomy" id="455078"/>
    <lineage>
        <taxon>Bacteria</taxon>
        <taxon>Pseudomonadati</taxon>
        <taxon>Bacteroidota</taxon>
        <taxon>Cytophagia</taxon>
        <taxon>Cytophagales</taxon>
        <taxon>Rhodocytophagaceae</taxon>
        <taxon>Rhodocytophaga</taxon>
    </lineage>
</organism>
<feature type="domain" description="PKD" evidence="1">
    <location>
        <begin position="59"/>
        <end position="115"/>
    </location>
</feature>
<name>A0ABT8R6P2_9BACT</name>
<reference evidence="2" key="1">
    <citation type="submission" date="2023-07" db="EMBL/GenBank/DDBJ databases">
        <title>The genome sequence of Rhodocytophaga aerolata KACC 12507.</title>
        <authorList>
            <person name="Zhang X."/>
        </authorList>
    </citation>
    <scope>NUCLEOTIDE SEQUENCE</scope>
    <source>
        <strain evidence="2">KACC 12507</strain>
    </source>
</reference>
<dbReference type="SUPFAM" id="SSF49299">
    <property type="entry name" value="PKD domain"/>
    <property type="match status" value="1"/>
</dbReference>
<dbReference type="InterPro" id="IPR035986">
    <property type="entry name" value="PKD_dom_sf"/>
</dbReference>
<comment type="caution">
    <text evidence="2">The sequence shown here is derived from an EMBL/GenBank/DDBJ whole genome shotgun (WGS) entry which is preliminary data.</text>
</comment>
<dbReference type="EMBL" id="JAUKPO010000008">
    <property type="protein sequence ID" value="MDO1447757.1"/>
    <property type="molecule type" value="Genomic_DNA"/>
</dbReference>
<evidence type="ECO:0000259" key="1">
    <source>
        <dbReference type="PROSITE" id="PS50093"/>
    </source>
</evidence>
<protein>
    <submittedName>
        <fullName evidence="2">Gliding motility-associated C-terminal domain-containing protein</fullName>
    </submittedName>
</protein>
<proteinExistence type="predicted"/>
<dbReference type="Pfam" id="PF13585">
    <property type="entry name" value="CHU_C"/>
    <property type="match status" value="1"/>
</dbReference>
<keyword evidence="3" id="KW-1185">Reference proteome</keyword>
<dbReference type="InterPro" id="IPR013783">
    <property type="entry name" value="Ig-like_fold"/>
</dbReference>
<dbReference type="PROSITE" id="PS50093">
    <property type="entry name" value="PKD"/>
    <property type="match status" value="1"/>
</dbReference>
<gene>
    <name evidence="2" type="ORF">Q0590_15910</name>
</gene>
<evidence type="ECO:0000313" key="2">
    <source>
        <dbReference type="EMBL" id="MDO1447757.1"/>
    </source>
</evidence>
<sequence>MPLAKRLLLFLIFLAIPLSEIYATHVRAGEISAFRDTTGGNQNSFRYIFRFVMYRNTRGVPQAAVTMNFGDGTLSQPNDIRRTTPLGNDTEELEFVFTHTYPAAGIYTVSVIIPNRNAGIVNLGSPSDMISFYVETTLFINQQVGINNTPVLLNPPIDRACVGERFVHNPDAFDIDGDSLAYRLIVPKQNVGINAVGYVDPTTVRAGTNEAGTGPASFNINQRGDLVWDAPVVQGEYNVAFIIEEWRNGVKIGEVTRDMQIRVSDCRNNHPLLVIPNDTCVVAGSLVTGVIRATDPDGNQIRLSSSSGLYEPNFPAPRATFTPDMIPQNSPAVGNFTWQTQCLHVREQPYQVIFKAEDLPLRDTLVDIKTWQIRVVGPKPTGLTATAQGNSIGLSWDAYTCSNASQMVIWRRIGCGELPDDPCRTGVDPASGYVQIGTVPIGTTSFVDDNAGQGLQSGVSYSYVISASFAPPSGGESLASDAVCASLALDVPFITNVSVERTAPQGEIFIRWLQPRELDQAAFPGPYRYELYRATGLSGTDFSLVGSRTVTSFTAATVNDTTFRDSGLDTEVNAYNYMLLFYYQTSRLKDSSATASSVRLTVTPGVNVIDLSWQANVPWSNAGTTHKVYRESRTLPGVFELLADVAVSDAGSFRFSDTGNGLVLDEDSTYCYYVETYGSYGNPKILSPLINKSQIACAAPLDTLAPCPPLLAIDSLDCGSLTGESFCNVESFANKLTWSYPTAVGENCDEDIVAYRLYYKRYEEDTEFALIATINSPRPPAMFYEHSGLSSYAGCYYVTAVDEDGQESAPSNVVCKDNCPYYELPNVFTPNGDGKNELFTPFPCPRFVESVEVTVYNRWGRPMFETSNVLINWDGMIGSGEESGGSEVTNGVYYYLAKVRFARLRRSDELTQIKGWVQVLK</sequence>
<accession>A0ABT8R6P2</accession>